<organism evidence="1 2">
    <name type="scientific">Pterulicium gracile</name>
    <dbReference type="NCBI Taxonomy" id="1884261"/>
    <lineage>
        <taxon>Eukaryota</taxon>
        <taxon>Fungi</taxon>
        <taxon>Dikarya</taxon>
        <taxon>Basidiomycota</taxon>
        <taxon>Agaricomycotina</taxon>
        <taxon>Agaricomycetes</taxon>
        <taxon>Agaricomycetidae</taxon>
        <taxon>Agaricales</taxon>
        <taxon>Pleurotineae</taxon>
        <taxon>Pterulaceae</taxon>
        <taxon>Pterulicium</taxon>
    </lineage>
</organism>
<dbReference type="EMBL" id="ML178823">
    <property type="protein sequence ID" value="TFL02203.1"/>
    <property type="molecule type" value="Genomic_DNA"/>
</dbReference>
<protein>
    <submittedName>
        <fullName evidence="1">Uncharacterized protein</fullName>
    </submittedName>
</protein>
<name>A0A5C3QJY6_9AGAR</name>
<proteinExistence type="predicted"/>
<dbReference type="STRING" id="1884261.A0A5C3QJY6"/>
<sequence>MSTADTPRLVDELLPQLKLLIEAHTTDTMSQEFLDKHLNYAEGYVIQLKAFRNEKLYIHRLPSELLCRIFVQIASEPQQHGAHPNNCNSPMSSWQAPPLIYSSQYLPGSTASRRRNWTSTGDEQSSPTSYASASWIDLVSITHVCRAWTTAALECPQFWSFPRYSDSRSCETMLSRSQQALLTVRLNLTLLNLNSLFGRPNWQYTVTQIDDVPPQLFQLLSPTRLKNLHVFAADASTLNQLIQHLCCVGPEAFSLVRLDLSTMDPGPRFSYRFSYTENAQHLPLPLRIFLLPNHSFAILSSPAAASRSPKSTQHPFPFLPFPSNLLSLSIISPTTAPSTTFLLEVPRLSPELEELALVDACGDNKSGSSTASDSLEYDVALLSLRSLQVLHVRNASAFARLYHQLSIPSLLADLDISVLDKDTGNTLISPDLEQLASILIDFGDCRLRIELSSMSSHYLVITLERKQFRFDAHMELELFFQTARFPHLRELELASWTNYQPQTRSIDQFLRNHPAVEKLQVLDVAGLDRVFETMTSTVTADNLDSSESAAQKTASRAPIVTAPAPSLPAFRSLDIFGTRFLSIKPEAQFHSRENIWGISGSDIQGYKMFRPLLTMLNSRRVAGISLRELKISNATGFDCETIRLVEESLGSEGSLIRVEHEILGSTDWAHPPDGMYYNSFSGQWQSSNSCINIVAANAKLASQRPASHIKYLRLVNLGSEFTRRSTGSQELQEEGCLDTIFLGPASEYSLRELTLRAVQYHEEWERSHIILQRVPVRYEELSMSYAELARTPVERRDMTCYGSDSINQHPGITKWTKNPKLLFDTLDTQDPALCGRTPSTPEE</sequence>
<dbReference type="AlphaFoldDB" id="A0A5C3QJY6"/>
<reference evidence="1 2" key="1">
    <citation type="journal article" date="2019" name="Nat. Ecol. Evol.">
        <title>Megaphylogeny resolves global patterns of mushroom evolution.</title>
        <authorList>
            <person name="Varga T."/>
            <person name="Krizsan K."/>
            <person name="Foldi C."/>
            <person name="Dima B."/>
            <person name="Sanchez-Garcia M."/>
            <person name="Sanchez-Ramirez S."/>
            <person name="Szollosi G.J."/>
            <person name="Szarkandi J.G."/>
            <person name="Papp V."/>
            <person name="Albert L."/>
            <person name="Andreopoulos W."/>
            <person name="Angelini C."/>
            <person name="Antonin V."/>
            <person name="Barry K.W."/>
            <person name="Bougher N.L."/>
            <person name="Buchanan P."/>
            <person name="Buyck B."/>
            <person name="Bense V."/>
            <person name="Catcheside P."/>
            <person name="Chovatia M."/>
            <person name="Cooper J."/>
            <person name="Damon W."/>
            <person name="Desjardin D."/>
            <person name="Finy P."/>
            <person name="Geml J."/>
            <person name="Haridas S."/>
            <person name="Hughes K."/>
            <person name="Justo A."/>
            <person name="Karasinski D."/>
            <person name="Kautmanova I."/>
            <person name="Kiss B."/>
            <person name="Kocsube S."/>
            <person name="Kotiranta H."/>
            <person name="LaButti K.M."/>
            <person name="Lechner B.E."/>
            <person name="Liimatainen K."/>
            <person name="Lipzen A."/>
            <person name="Lukacs Z."/>
            <person name="Mihaltcheva S."/>
            <person name="Morgado L.N."/>
            <person name="Niskanen T."/>
            <person name="Noordeloos M.E."/>
            <person name="Ohm R.A."/>
            <person name="Ortiz-Santana B."/>
            <person name="Ovrebo C."/>
            <person name="Racz N."/>
            <person name="Riley R."/>
            <person name="Savchenko A."/>
            <person name="Shiryaev A."/>
            <person name="Soop K."/>
            <person name="Spirin V."/>
            <person name="Szebenyi C."/>
            <person name="Tomsovsky M."/>
            <person name="Tulloss R.E."/>
            <person name="Uehling J."/>
            <person name="Grigoriev I.V."/>
            <person name="Vagvolgyi C."/>
            <person name="Papp T."/>
            <person name="Martin F.M."/>
            <person name="Miettinen O."/>
            <person name="Hibbett D.S."/>
            <person name="Nagy L.G."/>
        </authorList>
    </citation>
    <scope>NUCLEOTIDE SEQUENCE [LARGE SCALE GENOMIC DNA]</scope>
    <source>
        <strain evidence="1 2">CBS 309.79</strain>
    </source>
</reference>
<accession>A0A5C3QJY6</accession>
<evidence type="ECO:0000313" key="2">
    <source>
        <dbReference type="Proteomes" id="UP000305067"/>
    </source>
</evidence>
<keyword evidence="2" id="KW-1185">Reference proteome</keyword>
<gene>
    <name evidence="1" type="ORF">BDV98DRAFT_655816</name>
</gene>
<dbReference type="Proteomes" id="UP000305067">
    <property type="component" value="Unassembled WGS sequence"/>
</dbReference>
<evidence type="ECO:0000313" key="1">
    <source>
        <dbReference type="EMBL" id="TFL02203.1"/>
    </source>
</evidence>